<evidence type="ECO:0000313" key="2">
    <source>
        <dbReference type="Proteomes" id="UP000637423"/>
    </source>
</evidence>
<gene>
    <name evidence="1" type="ORF">GCM10011396_05450</name>
</gene>
<organism evidence="1 2">
    <name type="scientific">Undibacterium terreum</name>
    <dbReference type="NCBI Taxonomy" id="1224302"/>
    <lineage>
        <taxon>Bacteria</taxon>
        <taxon>Pseudomonadati</taxon>
        <taxon>Pseudomonadota</taxon>
        <taxon>Betaproteobacteria</taxon>
        <taxon>Burkholderiales</taxon>
        <taxon>Oxalobacteraceae</taxon>
        <taxon>Undibacterium</taxon>
    </lineage>
</organism>
<accession>A0A916XCB9</accession>
<evidence type="ECO:0000313" key="1">
    <source>
        <dbReference type="EMBL" id="GGC61384.1"/>
    </source>
</evidence>
<protein>
    <recommendedName>
        <fullName evidence="3">Carbonic anhydrase or acetyltransferase, isoleucine patch superfamily</fullName>
    </recommendedName>
</protein>
<dbReference type="Proteomes" id="UP000637423">
    <property type="component" value="Unassembled WGS sequence"/>
</dbReference>
<comment type="caution">
    <text evidence="1">The sequence shown here is derived from an EMBL/GenBank/DDBJ whole genome shotgun (WGS) entry which is preliminary data.</text>
</comment>
<dbReference type="InterPro" id="IPR050484">
    <property type="entry name" value="Transf_Hexapept/Carb_Anhydrase"/>
</dbReference>
<dbReference type="EMBL" id="BMED01000001">
    <property type="protein sequence ID" value="GGC61384.1"/>
    <property type="molecule type" value="Genomic_DNA"/>
</dbReference>
<dbReference type="Pfam" id="PF14602">
    <property type="entry name" value="Hexapep_2"/>
    <property type="match status" value="1"/>
</dbReference>
<dbReference type="Gene3D" id="2.160.10.10">
    <property type="entry name" value="Hexapeptide repeat proteins"/>
    <property type="match status" value="1"/>
</dbReference>
<dbReference type="RefSeq" id="WP_188564440.1">
    <property type="nucleotide sequence ID" value="NZ_BMED01000001.1"/>
</dbReference>
<dbReference type="AlphaFoldDB" id="A0A916XCB9"/>
<keyword evidence="2" id="KW-1185">Reference proteome</keyword>
<sequence length="197" mass="20939">MIISHQGKTPHIDPGAYVAPNAVVCGDVTIGAGCRILFGAQLIAESGSITIGKECIVMENAVLRSSAQHPLSIGNNCLIGPQTHVVGCTIEDEVFVATGAAVFHAAHLEKGSEVRINGVVHIKTRLPVGAFVPIGWVAVGAPAQMFAPHEHDKIWEVQKTLNFPLTVYGFDRDEADMVKITQRLSQSLASHKDDSAA</sequence>
<evidence type="ECO:0008006" key="3">
    <source>
        <dbReference type="Google" id="ProtNLM"/>
    </source>
</evidence>
<dbReference type="PANTHER" id="PTHR13061">
    <property type="entry name" value="DYNACTIN SUBUNIT P25"/>
    <property type="match status" value="1"/>
</dbReference>
<proteinExistence type="predicted"/>
<dbReference type="InterPro" id="IPR011004">
    <property type="entry name" value="Trimer_LpxA-like_sf"/>
</dbReference>
<dbReference type="PANTHER" id="PTHR13061:SF29">
    <property type="entry name" value="GAMMA CARBONIC ANHYDRASE-LIKE 1, MITOCHONDRIAL-RELATED"/>
    <property type="match status" value="1"/>
</dbReference>
<dbReference type="InterPro" id="IPR001451">
    <property type="entry name" value="Hexapep"/>
</dbReference>
<name>A0A916XCB9_9BURK</name>
<reference evidence="1" key="2">
    <citation type="submission" date="2020-09" db="EMBL/GenBank/DDBJ databases">
        <authorList>
            <person name="Sun Q."/>
            <person name="Zhou Y."/>
        </authorList>
    </citation>
    <scope>NUCLEOTIDE SEQUENCE</scope>
    <source>
        <strain evidence="1">CGMCC 1.10998</strain>
    </source>
</reference>
<dbReference type="SUPFAM" id="SSF51161">
    <property type="entry name" value="Trimeric LpxA-like enzymes"/>
    <property type="match status" value="1"/>
</dbReference>
<reference evidence="1" key="1">
    <citation type="journal article" date="2014" name="Int. J. Syst. Evol. Microbiol.">
        <title>Complete genome sequence of Corynebacterium casei LMG S-19264T (=DSM 44701T), isolated from a smear-ripened cheese.</title>
        <authorList>
            <consortium name="US DOE Joint Genome Institute (JGI-PGF)"/>
            <person name="Walter F."/>
            <person name="Albersmeier A."/>
            <person name="Kalinowski J."/>
            <person name="Ruckert C."/>
        </authorList>
    </citation>
    <scope>NUCLEOTIDE SEQUENCE</scope>
    <source>
        <strain evidence="1">CGMCC 1.10998</strain>
    </source>
</reference>